<evidence type="ECO:0000259" key="2">
    <source>
        <dbReference type="Pfam" id="PF14309"/>
    </source>
</evidence>
<evidence type="ECO:0000313" key="5">
    <source>
        <dbReference type="Proteomes" id="UP000734854"/>
    </source>
</evidence>
<gene>
    <name evidence="4" type="ORF">ZIOFF_036882</name>
</gene>
<dbReference type="Proteomes" id="UP000734854">
    <property type="component" value="Unassembled WGS sequence"/>
</dbReference>
<accession>A0A8J5KZ14</accession>
<name>A0A8J5KZ14_ZINOF</name>
<organism evidence="4 5">
    <name type="scientific">Zingiber officinale</name>
    <name type="common">Ginger</name>
    <name type="synonym">Amomum zingiber</name>
    <dbReference type="NCBI Taxonomy" id="94328"/>
    <lineage>
        <taxon>Eukaryota</taxon>
        <taxon>Viridiplantae</taxon>
        <taxon>Streptophyta</taxon>
        <taxon>Embryophyta</taxon>
        <taxon>Tracheophyta</taxon>
        <taxon>Spermatophyta</taxon>
        <taxon>Magnoliopsida</taxon>
        <taxon>Liliopsida</taxon>
        <taxon>Zingiberales</taxon>
        <taxon>Zingiberaceae</taxon>
        <taxon>Zingiber</taxon>
    </lineage>
</organism>
<evidence type="ECO:0000259" key="3">
    <source>
        <dbReference type="Pfam" id="PF14383"/>
    </source>
</evidence>
<sequence length="853" mass="97392">MKPNSYLAKEILDHEVSKAKVMEHHSPSLVARLMGLDTLPSSVRHQKPIDRCHLRALERDICHNSAHLEYHPHRRSSSEVLDFKDVFEVTETSNVNSHRIHHHVRRMHPPTGVVLDDAEIFNHIPDVPDSSKDIFLERLQDHNLLSMKHFRELDNAITTSQGDKITILKASKSAKNCGNGGRLKPPESERIRDWCFDWQQEIFNSVNTNFVNPHMPSASQYKGNCESCASPARIVILKPNKGKTRKLAEDSLFTDEDFHFNFKVFSEIAASRIREMHNEGKQKLAYHTELSCPKDSIKITQEKTRKARQTRSSRIKHYSLSERMPFDDNEESEATFLSSDNFRVWIGNCNSSPLSSTESSVSREARRRLAERWKVTRKFQNEGHGSHSSQTLSELLGLSYDRTVKFTEDTSDITNVLDKIFDSNEAPGSTDNLSRIDSEDRVRYVSLQPFVEYNSSLKINDRERDVATNNDRIEDVTMRPSCISLVAKMTEPQTVSVRNIKNQIHRSQLEHLVAKENMLPEQETNVSTEGSRKRVHMAKTTIHPSPMDCANSDSRPKSCVSIPQLRDESWEEKPATSALELSLDNEGLIGQILNAVANQETSFDNLPLEPLHSEPDMGVLDTLSTEENEQPSPVSVLETPSEDEAYSSGCFERLSSDLKGKQRNLRKLELLKLESTDVYTQKAEVPPNKRCCDHDMDQELVDSDDRDFAYMLDTLQESGFLGIIDNKLVDTLDQNLFDKLEKKYNKVVSWPRSERRLLFDLISCTLTETVARSCKNVHSMSELCPLALDCNSVAKAVWQTLVEGRKLLDCSDRNEFLDKEWLLLVCEVDLIAIRIEGMVNDVLLEELVFDLFH</sequence>
<dbReference type="AlphaFoldDB" id="A0A8J5KZ14"/>
<keyword evidence="5" id="KW-1185">Reference proteome</keyword>
<dbReference type="InterPro" id="IPR025486">
    <property type="entry name" value="DUF4378"/>
</dbReference>
<evidence type="ECO:0000256" key="1">
    <source>
        <dbReference type="SAM" id="MobiDB-lite"/>
    </source>
</evidence>
<comment type="caution">
    <text evidence="4">The sequence shown here is derived from an EMBL/GenBank/DDBJ whole genome shotgun (WGS) entry which is preliminary data.</text>
</comment>
<dbReference type="Pfam" id="PF14309">
    <property type="entry name" value="DUF4378"/>
    <property type="match status" value="1"/>
</dbReference>
<feature type="domain" description="DUF4378" evidence="2">
    <location>
        <begin position="707"/>
        <end position="846"/>
    </location>
</feature>
<feature type="region of interest" description="Disordered" evidence="1">
    <location>
        <begin position="624"/>
        <end position="644"/>
    </location>
</feature>
<evidence type="ECO:0000313" key="4">
    <source>
        <dbReference type="EMBL" id="KAG6504548.1"/>
    </source>
</evidence>
<feature type="domain" description="DUF3741" evidence="3">
    <location>
        <begin position="23"/>
        <end position="44"/>
    </location>
</feature>
<reference evidence="4 5" key="1">
    <citation type="submission" date="2020-08" db="EMBL/GenBank/DDBJ databases">
        <title>Plant Genome Project.</title>
        <authorList>
            <person name="Zhang R.-G."/>
        </authorList>
    </citation>
    <scope>NUCLEOTIDE SEQUENCE [LARGE SCALE GENOMIC DNA]</scope>
    <source>
        <tissue evidence="4">Rhizome</tissue>
    </source>
</reference>
<dbReference type="Pfam" id="PF14383">
    <property type="entry name" value="VARLMGL"/>
    <property type="match status" value="1"/>
</dbReference>
<dbReference type="EMBL" id="JACMSC010000010">
    <property type="protein sequence ID" value="KAG6504548.1"/>
    <property type="molecule type" value="Genomic_DNA"/>
</dbReference>
<protein>
    <recommendedName>
        <fullName evidence="6">DUF4378 domain-containing protein</fullName>
    </recommendedName>
</protein>
<evidence type="ECO:0008006" key="6">
    <source>
        <dbReference type="Google" id="ProtNLM"/>
    </source>
</evidence>
<dbReference type="PANTHER" id="PTHR46836">
    <property type="entry name" value="AFADIN"/>
    <property type="match status" value="1"/>
</dbReference>
<proteinExistence type="predicted"/>
<dbReference type="PANTHER" id="PTHR46836:SF8">
    <property type="entry name" value="AFADIN"/>
    <property type="match status" value="1"/>
</dbReference>
<dbReference type="InterPro" id="IPR032795">
    <property type="entry name" value="DUF3741-assoc"/>
</dbReference>